<dbReference type="Pfam" id="PF06017">
    <property type="entry name" value="Myosin_TH1"/>
    <property type="match status" value="1"/>
</dbReference>
<evidence type="ECO:0000256" key="2">
    <source>
        <dbReference type="ARBA" id="ARBA00008314"/>
    </source>
</evidence>
<dbReference type="InterPro" id="IPR001609">
    <property type="entry name" value="Myosin_head_motor_dom-like"/>
</dbReference>
<reference evidence="12" key="1">
    <citation type="submission" date="2025-08" db="UniProtKB">
        <authorList>
            <consortium name="Ensembl"/>
        </authorList>
    </citation>
    <scope>IDENTIFICATION</scope>
</reference>
<dbReference type="PRINTS" id="PR00193">
    <property type="entry name" value="MYOSINHEAVY"/>
</dbReference>
<evidence type="ECO:0000256" key="7">
    <source>
        <dbReference type="ARBA" id="ARBA00023175"/>
    </source>
</evidence>
<evidence type="ECO:0000259" key="10">
    <source>
        <dbReference type="PROSITE" id="PS51456"/>
    </source>
</evidence>
<dbReference type="PROSITE" id="PS51757">
    <property type="entry name" value="TH1"/>
    <property type="match status" value="1"/>
</dbReference>
<dbReference type="GO" id="GO:0016459">
    <property type="term" value="C:myosin complex"/>
    <property type="evidence" value="ECO:0007669"/>
    <property type="project" value="UniProtKB-KW"/>
</dbReference>
<protein>
    <submittedName>
        <fullName evidence="12">Myosin IHa</fullName>
    </submittedName>
</protein>
<evidence type="ECO:0000256" key="3">
    <source>
        <dbReference type="ARBA" id="ARBA00022737"/>
    </source>
</evidence>
<evidence type="ECO:0000256" key="6">
    <source>
        <dbReference type="ARBA" id="ARBA00023123"/>
    </source>
</evidence>
<dbReference type="FunFam" id="3.40.850.10:FF:000101">
    <property type="entry name" value="Slow myosin heavy chain 2"/>
    <property type="match status" value="1"/>
</dbReference>
<keyword evidence="5 9" id="KW-0067">ATP-binding</keyword>
<name>A0A3B5MET4_9TELE</name>
<dbReference type="Ensembl" id="ENSXCOT00000023069.1">
    <property type="protein sequence ID" value="ENSXCOP00000022793.1"/>
    <property type="gene ID" value="ENSXCOG00000017028.1"/>
</dbReference>
<dbReference type="GO" id="GO:0005886">
    <property type="term" value="C:plasma membrane"/>
    <property type="evidence" value="ECO:0007669"/>
    <property type="project" value="TreeGrafter"/>
</dbReference>
<dbReference type="GO" id="GO:0005524">
    <property type="term" value="F:ATP binding"/>
    <property type="evidence" value="ECO:0007669"/>
    <property type="project" value="UniProtKB-UniRule"/>
</dbReference>
<dbReference type="InterPro" id="IPR027417">
    <property type="entry name" value="P-loop_NTPase"/>
</dbReference>
<proteinExistence type="inferred from homology"/>
<feature type="domain" description="TH1" evidence="11">
    <location>
        <begin position="865"/>
        <end position="1039"/>
    </location>
</feature>
<dbReference type="InterPro" id="IPR010926">
    <property type="entry name" value="Myosin_TH1"/>
</dbReference>
<dbReference type="GO" id="GO:0005938">
    <property type="term" value="C:cell cortex"/>
    <property type="evidence" value="ECO:0007669"/>
    <property type="project" value="UniProtKB-SubCell"/>
</dbReference>
<dbReference type="FunFam" id="1.10.10.820:FF:000001">
    <property type="entry name" value="Myosin heavy chain"/>
    <property type="match status" value="1"/>
</dbReference>
<dbReference type="CDD" id="cd01378">
    <property type="entry name" value="MYSc_Myo1"/>
    <property type="match status" value="1"/>
</dbReference>
<dbReference type="GO" id="GO:0007015">
    <property type="term" value="P:actin filament organization"/>
    <property type="evidence" value="ECO:0007669"/>
    <property type="project" value="TreeGrafter"/>
</dbReference>
<dbReference type="GO" id="GO:0005902">
    <property type="term" value="C:microvillus"/>
    <property type="evidence" value="ECO:0007669"/>
    <property type="project" value="TreeGrafter"/>
</dbReference>
<accession>A0A3B5MET4</accession>
<evidence type="ECO:0000256" key="1">
    <source>
        <dbReference type="ARBA" id="ARBA00004544"/>
    </source>
</evidence>
<keyword evidence="8 9" id="KW-0009">Actin-binding</keyword>
<feature type="binding site" evidence="9">
    <location>
        <begin position="141"/>
        <end position="148"/>
    </location>
    <ligand>
        <name>ATP</name>
        <dbReference type="ChEBI" id="CHEBI:30616"/>
    </ligand>
</feature>
<evidence type="ECO:0000256" key="9">
    <source>
        <dbReference type="PROSITE-ProRule" id="PRU00782"/>
    </source>
</evidence>
<keyword evidence="6 9" id="KW-0518">Myosin</keyword>
<dbReference type="Gene3D" id="1.10.10.820">
    <property type="match status" value="1"/>
</dbReference>
<evidence type="ECO:0000256" key="4">
    <source>
        <dbReference type="ARBA" id="ARBA00022741"/>
    </source>
</evidence>
<keyword evidence="3" id="KW-0677">Repeat</keyword>
<reference evidence="12" key="2">
    <citation type="submission" date="2025-09" db="UniProtKB">
        <authorList>
            <consortium name="Ensembl"/>
        </authorList>
    </citation>
    <scope>IDENTIFICATION</scope>
</reference>
<dbReference type="Pfam" id="PF00063">
    <property type="entry name" value="Myosin_head"/>
    <property type="match status" value="1"/>
</dbReference>
<evidence type="ECO:0000256" key="5">
    <source>
        <dbReference type="ARBA" id="ARBA00022840"/>
    </source>
</evidence>
<dbReference type="STRING" id="32473.ENSXCOP00000022793"/>
<comment type="subcellular location">
    <subcellularLocation>
        <location evidence="1">Cytoplasm</location>
        <location evidence="1">Cell cortex</location>
    </subcellularLocation>
</comment>
<keyword evidence="13" id="KW-1185">Reference proteome</keyword>
<evidence type="ECO:0000259" key="11">
    <source>
        <dbReference type="PROSITE" id="PS51757"/>
    </source>
</evidence>
<dbReference type="PROSITE" id="PS51456">
    <property type="entry name" value="MYOSIN_MOTOR"/>
    <property type="match status" value="1"/>
</dbReference>
<dbReference type="Gene3D" id="1.20.58.530">
    <property type="match status" value="1"/>
</dbReference>
<dbReference type="FunFam" id="1.20.58.530:FF:000004">
    <property type="entry name" value="Unconventional myosin ID"/>
    <property type="match status" value="1"/>
</dbReference>
<dbReference type="GO" id="GO:0051015">
    <property type="term" value="F:actin filament binding"/>
    <property type="evidence" value="ECO:0007669"/>
    <property type="project" value="TreeGrafter"/>
</dbReference>
<dbReference type="Gene3D" id="1.20.5.4820">
    <property type="match status" value="1"/>
</dbReference>
<dbReference type="Gene3D" id="1.20.120.720">
    <property type="entry name" value="Myosin VI head, motor domain, U50 subdomain"/>
    <property type="match status" value="1"/>
</dbReference>
<dbReference type="AlphaFoldDB" id="A0A3B5MET4"/>
<dbReference type="Proteomes" id="UP000261380">
    <property type="component" value="Unplaced"/>
</dbReference>
<dbReference type="GO" id="GO:0000146">
    <property type="term" value="F:microfilament motor activity"/>
    <property type="evidence" value="ECO:0007669"/>
    <property type="project" value="TreeGrafter"/>
</dbReference>
<evidence type="ECO:0000313" key="12">
    <source>
        <dbReference type="Ensembl" id="ENSXCOP00000022793.1"/>
    </source>
</evidence>
<dbReference type="GO" id="GO:0030048">
    <property type="term" value="P:actin filament-based movement"/>
    <property type="evidence" value="ECO:0007669"/>
    <property type="project" value="TreeGrafter"/>
</dbReference>
<dbReference type="SUPFAM" id="SSF52540">
    <property type="entry name" value="P-loop containing nucleoside triphosphate hydrolases"/>
    <property type="match status" value="1"/>
</dbReference>
<dbReference type="PROSITE" id="PS50096">
    <property type="entry name" value="IQ"/>
    <property type="match status" value="1"/>
</dbReference>
<feature type="region of interest" description="Actin-binding" evidence="9">
    <location>
        <begin position="599"/>
        <end position="621"/>
    </location>
</feature>
<dbReference type="InterPro" id="IPR036072">
    <property type="entry name" value="MYSc_Myo1"/>
</dbReference>
<dbReference type="Gene3D" id="3.40.850.10">
    <property type="entry name" value="Kinesin motor domain"/>
    <property type="match status" value="1"/>
</dbReference>
<organism evidence="12 13">
    <name type="scientific">Xiphophorus couchianus</name>
    <name type="common">Monterrey platyfish</name>
    <dbReference type="NCBI Taxonomy" id="32473"/>
    <lineage>
        <taxon>Eukaryota</taxon>
        <taxon>Metazoa</taxon>
        <taxon>Chordata</taxon>
        <taxon>Craniata</taxon>
        <taxon>Vertebrata</taxon>
        <taxon>Euteleostomi</taxon>
        <taxon>Actinopterygii</taxon>
        <taxon>Neopterygii</taxon>
        <taxon>Teleostei</taxon>
        <taxon>Neoteleostei</taxon>
        <taxon>Acanthomorphata</taxon>
        <taxon>Ovalentaria</taxon>
        <taxon>Atherinomorphae</taxon>
        <taxon>Cyprinodontiformes</taxon>
        <taxon>Poeciliidae</taxon>
        <taxon>Poeciliinae</taxon>
        <taxon>Xiphophorus</taxon>
    </lineage>
</organism>
<feature type="domain" description="Myosin motor" evidence="10">
    <location>
        <begin position="48"/>
        <end position="722"/>
    </location>
</feature>
<dbReference type="PANTHER" id="PTHR13140:SF852">
    <property type="entry name" value="UNCONVENTIONAL MYOSIN-IH ISOFORM X1"/>
    <property type="match status" value="1"/>
</dbReference>
<keyword evidence="7 9" id="KW-0505">Motor protein</keyword>
<dbReference type="InterPro" id="IPR036961">
    <property type="entry name" value="Kinesin_motor_dom_sf"/>
</dbReference>
<evidence type="ECO:0000313" key="13">
    <source>
        <dbReference type="Proteomes" id="UP000261380"/>
    </source>
</evidence>
<dbReference type="SMART" id="SM00242">
    <property type="entry name" value="MYSc"/>
    <property type="match status" value="1"/>
</dbReference>
<dbReference type="PANTHER" id="PTHR13140">
    <property type="entry name" value="MYOSIN"/>
    <property type="match status" value="1"/>
</dbReference>
<keyword evidence="4 9" id="KW-0547">Nucleotide-binding</keyword>
<dbReference type="GO" id="GO:0006897">
    <property type="term" value="P:endocytosis"/>
    <property type="evidence" value="ECO:0007669"/>
    <property type="project" value="TreeGrafter"/>
</dbReference>
<evidence type="ECO:0000256" key="8">
    <source>
        <dbReference type="ARBA" id="ARBA00023203"/>
    </source>
</evidence>
<dbReference type="GeneTree" id="ENSGT00940000156430"/>
<sequence>LLCPSMGPHMSKVMESKLQHKIAKNKALLFALGGRLDMEGALTTRDRVGIQDFVLLDETTEVAIISNLKKRFSKDLIYTYIGTLIVSVNPYKDLDIYNKKQMDVYMGVNFFELPPHIYALADNAYHTMLTEFNNHFILISGESGAGKTEASKKILQYYAVSCPSTTLMNTVRDKMLMSNPVLEAFGNAKTLKNDNSSRFGKYMDIQFDSQGDAVGGHILNYLLEKSRVVHQNHGERNFHVFYQLVEGGSDDLLTQLGLKRDVQHYYYLTQGECAIVSSINDKNDWKSVKNALQVIEFDETNTNHLFRVVASVLHLGNVHFDPDSKGHALLKNNTELNWVSDLLGVDANNLKEGLTFRKIEAKTEQVLSPFTIDHAIYVRDALAKAIYGQTFTWLVNRINESMENKDSPRKTVIGLLDIYGFEVFYVNSFEQFCINYCNEKLQQLFIQLTLKAEQEEYEAEGIEWEPVQFFNNKIICDLVEEKHRGIISILDEECLRPGDATDLTFLDRLEEKMGNHPHFVTHRLADKMTRKTLERGDFRLLHYAGEVTYCVVGFLDKNNDLLYRNIKNVICLLQECFSAVDTTNKRRPETVATQFKNSLQKLTEMLMAKEAWYIRCLKSNESKQPGQFDEALIRHQVKYLGLMEHLRVRRAGFAYRRKYEDFLKRYKPLCPATWPHWRGMPADGVEVLAQHLGYLPDEYKMGRTKIFIRHPRTLYATEDAYEKCKHDLGNASKLNFNFMSSATKIETCWRGAQARKEKEKRAWAVKVIKKFIKAYINRGEAKSTDNSEYLAFVRQSYLNRLKNNLPKTVLDKTTWLTPPAVLTQASEILRKLHYRLMVRKYVRGIPPQKKLQMKVVTSAIFKGKKENYPPSIPQLFLDTRISEQEINIRVLSMIRNEQVKYSVPVIKYDRNGFKPRPRQFILTKTAAYLVEEAKIKQRVSYNSLKGISVSNLSDGIIVIHITCEDPKQKGDLIIQCEHLYEFLTKLSIIANKQDAIKVVQGSIKIQIQSGKENSVDFTTGQEPMVYKAKNGHLMVVSINK</sequence>
<comment type="similarity">
    <text evidence="2 9">Belongs to the TRAFAC class myosin-kinesin ATPase superfamily. Myosin family.</text>
</comment>